<dbReference type="PANTHER" id="PTHR22911:SF137">
    <property type="entry name" value="SOLUTE CARRIER FAMILY 35 MEMBER G2-RELATED"/>
    <property type="match status" value="1"/>
</dbReference>
<name>A0ABY7JPP5_9FIRM</name>
<proteinExistence type="inferred from homology"/>
<gene>
    <name evidence="4" type="ORF">O0R46_02495</name>
</gene>
<dbReference type="PANTHER" id="PTHR22911">
    <property type="entry name" value="ACYL-MALONYL CONDENSING ENZYME-RELATED"/>
    <property type="match status" value="1"/>
</dbReference>
<dbReference type="Gene3D" id="1.10.3730.20">
    <property type="match status" value="1"/>
</dbReference>
<organism evidence="4 5">
    <name type="scientific">Peptostreptococcus equinus</name>
    <dbReference type="NCBI Taxonomy" id="3003601"/>
    <lineage>
        <taxon>Bacteria</taxon>
        <taxon>Bacillati</taxon>
        <taxon>Bacillota</taxon>
        <taxon>Clostridia</taxon>
        <taxon>Peptostreptococcales</taxon>
        <taxon>Peptostreptococcaceae</taxon>
        <taxon>Peptostreptococcus</taxon>
    </lineage>
</organism>
<feature type="transmembrane region" description="Helical" evidence="2">
    <location>
        <begin position="276"/>
        <end position="293"/>
    </location>
</feature>
<feature type="transmembrane region" description="Helical" evidence="2">
    <location>
        <begin position="65"/>
        <end position="84"/>
    </location>
</feature>
<feature type="transmembrane region" description="Helical" evidence="2">
    <location>
        <begin position="96"/>
        <end position="115"/>
    </location>
</feature>
<feature type="domain" description="EamA" evidence="3">
    <location>
        <begin position="156"/>
        <end position="293"/>
    </location>
</feature>
<feature type="transmembrane region" description="Helical" evidence="2">
    <location>
        <begin position="250"/>
        <end position="269"/>
    </location>
</feature>
<dbReference type="InterPro" id="IPR037185">
    <property type="entry name" value="EmrE-like"/>
</dbReference>
<sequence length="294" mass="31806">MIGEITAIMASVCWTLSGNICERKGSNYSAIAMNFTRQIVSFILIGLVLFLLEGTALASGLSAKGIVFLFLSGLIGFTLGDSFLMSAFVKIGAKTTLLIFSFSPVLAAIMGRIIFNERLSILKIAGMFIVLSGIMIVIANSSKNTESEENIRFNLRGLIFAFLASVGQALGVVLSKMGMLEISPLLATELRLIGALFGIIILCFVFKSWFDVKEIFFTDNGRLVLFGNAIIGTSMGVVFSMFAIKYTQSAIAATLMSLSPILILPLLKFYYKEKIYGVEIFGAILSVIGVAFLV</sequence>
<comment type="similarity">
    <text evidence="1">Belongs to the EamA transporter family.</text>
</comment>
<feature type="transmembrane region" description="Helical" evidence="2">
    <location>
        <begin position="153"/>
        <end position="172"/>
    </location>
</feature>
<evidence type="ECO:0000259" key="3">
    <source>
        <dbReference type="Pfam" id="PF00892"/>
    </source>
</evidence>
<reference evidence="4" key="1">
    <citation type="submission" date="2022-12" db="EMBL/GenBank/DDBJ databases">
        <title>Peptostreptococcus.</title>
        <authorList>
            <person name="Lee S.H."/>
        </authorList>
    </citation>
    <scope>NUCLEOTIDE SEQUENCE</scope>
    <source>
        <strain evidence="4">CBA3647</strain>
    </source>
</reference>
<evidence type="ECO:0000256" key="2">
    <source>
        <dbReference type="SAM" id="Phobius"/>
    </source>
</evidence>
<dbReference type="SUPFAM" id="SSF103481">
    <property type="entry name" value="Multidrug resistance efflux transporter EmrE"/>
    <property type="match status" value="2"/>
</dbReference>
<feature type="domain" description="EamA" evidence="3">
    <location>
        <begin position="1"/>
        <end position="138"/>
    </location>
</feature>
<dbReference type="InterPro" id="IPR000620">
    <property type="entry name" value="EamA_dom"/>
</dbReference>
<protein>
    <submittedName>
        <fullName evidence="4">DMT family transporter</fullName>
    </submittedName>
</protein>
<accession>A0ABY7JPP5</accession>
<dbReference type="EMBL" id="CP114052">
    <property type="protein sequence ID" value="WAW15342.1"/>
    <property type="molecule type" value="Genomic_DNA"/>
</dbReference>
<feature type="transmembrane region" description="Helical" evidence="2">
    <location>
        <begin position="121"/>
        <end position="141"/>
    </location>
</feature>
<keyword evidence="2" id="KW-1133">Transmembrane helix</keyword>
<dbReference type="RefSeq" id="WP_269312014.1">
    <property type="nucleotide sequence ID" value="NZ_CP114052.1"/>
</dbReference>
<feature type="transmembrane region" description="Helical" evidence="2">
    <location>
        <begin position="222"/>
        <end position="244"/>
    </location>
</feature>
<dbReference type="Pfam" id="PF00892">
    <property type="entry name" value="EamA"/>
    <property type="match status" value="2"/>
</dbReference>
<keyword evidence="2" id="KW-0472">Membrane</keyword>
<keyword evidence="5" id="KW-1185">Reference proteome</keyword>
<dbReference type="Proteomes" id="UP001164187">
    <property type="component" value="Chromosome"/>
</dbReference>
<feature type="transmembrane region" description="Helical" evidence="2">
    <location>
        <begin position="39"/>
        <end position="59"/>
    </location>
</feature>
<keyword evidence="2" id="KW-0812">Transmembrane</keyword>
<evidence type="ECO:0000256" key="1">
    <source>
        <dbReference type="ARBA" id="ARBA00007362"/>
    </source>
</evidence>
<evidence type="ECO:0000313" key="4">
    <source>
        <dbReference type="EMBL" id="WAW15342.1"/>
    </source>
</evidence>
<evidence type="ECO:0000313" key="5">
    <source>
        <dbReference type="Proteomes" id="UP001164187"/>
    </source>
</evidence>
<feature type="transmembrane region" description="Helical" evidence="2">
    <location>
        <begin position="192"/>
        <end position="210"/>
    </location>
</feature>